<comment type="caution">
    <text evidence="2">The sequence shown here is derived from an EMBL/GenBank/DDBJ whole genome shotgun (WGS) entry which is preliminary data.</text>
</comment>
<protein>
    <submittedName>
        <fullName evidence="2">Uncharacterized protein</fullName>
    </submittedName>
</protein>
<dbReference type="RefSeq" id="WP_369332343.1">
    <property type="nucleotide sequence ID" value="NZ_JAULBC010000011.1"/>
</dbReference>
<evidence type="ECO:0000313" key="3">
    <source>
        <dbReference type="Proteomes" id="UP001560573"/>
    </source>
</evidence>
<dbReference type="InterPro" id="IPR015943">
    <property type="entry name" value="WD40/YVTN_repeat-like_dom_sf"/>
</dbReference>
<dbReference type="Gene3D" id="2.130.10.10">
    <property type="entry name" value="YVTN repeat-like/Quinoprotein amine dehydrogenase"/>
    <property type="match status" value="2"/>
</dbReference>
<dbReference type="Proteomes" id="UP001560573">
    <property type="component" value="Unassembled WGS sequence"/>
</dbReference>
<feature type="signal peptide" evidence="1">
    <location>
        <begin position="1"/>
        <end position="23"/>
    </location>
</feature>
<dbReference type="EMBL" id="JAULBC010000011">
    <property type="protein sequence ID" value="MEX6690927.1"/>
    <property type="molecule type" value="Genomic_DNA"/>
</dbReference>
<feature type="chain" id="PRO_5047379875" evidence="1">
    <location>
        <begin position="24"/>
        <end position="1489"/>
    </location>
</feature>
<proteinExistence type="predicted"/>
<dbReference type="SUPFAM" id="SSF50998">
    <property type="entry name" value="Quinoprotein alcohol dehydrogenase-like"/>
    <property type="match status" value="1"/>
</dbReference>
<keyword evidence="3" id="KW-1185">Reference proteome</keyword>
<gene>
    <name evidence="2" type="ORF">QTN47_25685</name>
</gene>
<evidence type="ECO:0000256" key="1">
    <source>
        <dbReference type="SAM" id="SignalP"/>
    </source>
</evidence>
<accession>A0ABV3ZM23</accession>
<keyword evidence="1" id="KW-0732">Signal</keyword>
<name>A0ABV3ZM23_9BACT</name>
<organism evidence="2 3">
    <name type="scientific">Danxiaibacter flavus</name>
    <dbReference type="NCBI Taxonomy" id="3049108"/>
    <lineage>
        <taxon>Bacteria</taxon>
        <taxon>Pseudomonadati</taxon>
        <taxon>Bacteroidota</taxon>
        <taxon>Chitinophagia</taxon>
        <taxon>Chitinophagales</taxon>
        <taxon>Chitinophagaceae</taxon>
        <taxon>Danxiaibacter</taxon>
    </lineage>
</organism>
<sequence>MMKLLNRIQLPLLLCCLWSGLQASPGPGVNSKGQPVYKDTAYRQPYSIKYLLSHNNGVVLKRVCSDRNGVIQIHSSQGLLTVSGGQFLYPGQLMQDVSYQAMLNKKISNIGIYQNQFVYLDDKAVLSNAWAGSLYSRHTMSAASLFSGGKDFDFLLSDGTSLQYIKDSKVLWKGNTNDKLVDIVFDKKRNQFWLLGEHTVSVFSPANNSIITKYKGDSLTCFSLTNNNTRLVVGTHNGYIMLDASNGRPIGNMQRRIPATSLTVVKEINGKLWFGSTDGAFMLQDDGKYKYYASKRWLPSNMVTDISTGSNGTVLVLTTGGLSEIRFTQMTLHDKAMYYEKQVRSRHIRLGFNATISRMKDGDVSTGSLEDSDNDGLWTSMYLGAEVFRYAATKSPEALENCRESLDAMERLYTVTSLKGFPARSYERRGYAIADTQVWKRAEHPEWDWKSTTSSDEAIGHIFVFGAIAELVDDTAMKNKAIKLIDALMQHIVDHDLYMIDWDGKPTRWGRWNPEYVNARPKIVGDRKITSSNIIAMLQTAWHFTGKSIYKDKAFELMNRHGFLENLMRPMKDIGYAPADADELSKELSDGWNHSDDEMYFVGYWGLYRYAFNDTLKAKYKEAIIDHWQIERPEKEGAWNIFTALTDVHDFDLNNAIWYLQKYPMDMINWKVRNSQRKDIDPIPANFRNQTTKEVLPPDELRISRHNANRFDLDGGDEHGREELSAGDIWLLPYWMGRYLKVISEPVNNKAAEKPVAAAKASHRDVPFTQRYSVKYYLNDTDAKLTRVAQDHNGNIQVLSSNGLLKPRGGELLESGTLVKDVAYLSIIKKKIATLTTSKNEFVYTDDKAVFSNAWAGTLYTPHLLPAANVVAAGKDGCFLVAGDKRLSLLQNGKIAWSGEIPDSVVAIQFRDNENLFWVLSARGIFSFSPVKKQLVNVFNGEGLTCFKALDGRLLIGTHDGFMQIEAPSYKAGVINHKLPCADISVIEEIDSCIWFGSSKGAFMLKKDSTYDYYASQRWLPSDIVTSIAKGDNNIVLVLTTKGLAKICADKMTLDEKAAYYENIVRKRHIRYGFYCDYTNVRKGDTAAVIMGPHDSDNLWTSMYLASQLFRYLVTHDDEAKQNCIESIAAMERLFALSGIEGLFGRCIERTGVVSFHDEIREEVKNYWYPGYDHVPSSWRHTDGGEWDWRGSASSDQAVGQYFALTMVAQYMDDAILKKRAINLIDKLTHYIVINNLTLVDFNGKPSLWGRWNPEHINRFPDMVGDKKLYSSNIISFLQTAWHFTGKQQYKAMAEELLYKHHYLDNLARPVADIGPAPPTADKWSQMLSGGWNASDDEMYFLAYWGLYPYALNDTLKSKYREAIHDHWNIIRPEKEALWNLCYGAITGAKNFDLTEAIWELQRMPLDLSTWRIHNSSRQDLTYEENTKMEWPVKDVLPPDERPENKHNRNLFKLDAEGNGQSELGGGDVYLLPYWMGRYFGKISAPVNE</sequence>
<dbReference type="InterPro" id="IPR011047">
    <property type="entry name" value="Quinoprotein_ADH-like_sf"/>
</dbReference>
<evidence type="ECO:0000313" key="2">
    <source>
        <dbReference type="EMBL" id="MEX6690927.1"/>
    </source>
</evidence>
<reference evidence="2 3" key="1">
    <citation type="submission" date="2023-07" db="EMBL/GenBank/DDBJ databases">
        <authorList>
            <person name="Lian W.-H."/>
        </authorList>
    </citation>
    <scope>NUCLEOTIDE SEQUENCE [LARGE SCALE GENOMIC DNA]</scope>
    <source>
        <strain evidence="2 3">SYSU DXS3180</strain>
    </source>
</reference>